<comment type="similarity">
    <text evidence="1">Belongs to the UPF0312 family.</text>
</comment>
<dbReference type="InterPro" id="IPR007372">
    <property type="entry name" value="Lipid/polyisoprenoid-bd_YceI"/>
</dbReference>
<gene>
    <name evidence="3" type="ORF">SSP531S_29920</name>
</gene>
<evidence type="ECO:0000256" key="1">
    <source>
        <dbReference type="ARBA" id="ARBA00008812"/>
    </source>
</evidence>
<reference evidence="3 4" key="1">
    <citation type="submission" date="2018-07" db="EMBL/GenBank/DDBJ databases">
        <title>Whole Genome Shotgun Sequence of Streptomyces spongiicola strain 531S.</title>
        <authorList>
            <person name="Dohra H."/>
            <person name="Kodani S."/>
        </authorList>
    </citation>
    <scope>NUCLEOTIDE SEQUENCE [LARGE SCALE GENOMIC DNA]</scope>
    <source>
        <strain evidence="3 4">531S</strain>
    </source>
</reference>
<dbReference type="PANTHER" id="PTHR34406">
    <property type="entry name" value="PROTEIN YCEI"/>
    <property type="match status" value="1"/>
</dbReference>
<evidence type="ECO:0000259" key="2">
    <source>
        <dbReference type="SMART" id="SM00867"/>
    </source>
</evidence>
<evidence type="ECO:0000313" key="3">
    <source>
        <dbReference type="EMBL" id="GBQ01553.1"/>
    </source>
</evidence>
<dbReference type="SUPFAM" id="SSF101874">
    <property type="entry name" value="YceI-like"/>
    <property type="match status" value="1"/>
</dbReference>
<dbReference type="Proteomes" id="UP000265354">
    <property type="component" value="Unassembled WGS sequence"/>
</dbReference>
<dbReference type="Pfam" id="PF04264">
    <property type="entry name" value="YceI"/>
    <property type="match status" value="1"/>
</dbReference>
<sequence length="225" mass="23883">MAGKATAPPDHAPEEQIMGLFNRKTSTVTGTATGTATAAHATGPAPAALTGTYTVDPAHSSIGFTVRHAMVTNVRGTFGDHEGTLHLDGTDPSRSSAAIDVRIASIDTGIADRDGHLRSGDFFDAETFPVMSFRSNRAEQLDGENYRISGDLTIKDVTRPLSIDLEFHGTATDVYGNERVGFEGSAEILRSDWGLTWNAALETGGVMVSDKVKLTFDISAIRQTA</sequence>
<feature type="domain" description="Lipid/polyisoprenoid-binding YceI-like" evidence="2">
    <location>
        <begin position="52"/>
        <end position="221"/>
    </location>
</feature>
<evidence type="ECO:0000313" key="4">
    <source>
        <dbReference type="Proteomes" id="UP000265354"/>
    </source>
</evidence>
<protein>
    <submittedName>
        <fullName evidence="3">Polyisoprenoid-binding protein</fullName>
    </submittedName>
</protein>
<dbReference type="SMART" id="SM00867">
    <property type="entry name" value="YceI"/>
    <property type="match status" value="1"/>
</dbReference>
<proteinExistence type="inferred from homology"/>
<accession>A0A388SY14</accession>
<name>A0A388SY14_9ACTN</name>
<dbReference type="AlphaFoldDB" id="A0A388SY14"/>
<organism evidence="3 4">
    <name type="scientific">Streptomyces spongiicola</name>
    <dbReference type="NCBI Taxonomy" id="1690221"/>
    <lineage>
        <taxon>Bacteria</taxon>
        <taxon>Bacillati</taxon>
        <taxon>Actinomycetota</taxon>
        <taxon>Actinomycetes</taxon>
        <taxon>Kitasatosporales</taxon>
        <taxon>Streptomycetaceae</taxon>
        <taxon>Streptomyces</taxon>
    </lineage>
</organism>
<dbReference type="Gene3D" id="2.40.128.110">
    <property type="entry name" value="Lipid/polyisoprenoid-binding, YceI-like"/>
    <property type="match status" value="1"/>
</dbReference>
<dbReference type="PANTHER" id="PTHR34406:SF1">
    <property type="entry name" value="PROTEIN YCEI"/>
    <property type="match status" value="1"/>
</dbReference>
<comment type="caution">
    <text evidence="3">The sequence shown here is derived from an EMBL/GenBank/DDBJ whole genome shotgun (WGS) entry which is preliminary data.</text>
</comment>
<dbReference type="EMBL" id="BGZL01000007">
    <property type="protein sequence ID" value="GBQ01553.1"/>
    <property type="molecule type" value="Genomic_DNA"/>
</dbReference>
<dbReference type="InterPro" id="IPR036761">
    <property type="entry name" value="TTHA0802/YceI-like_sf"/>
</dbReference>